<dbReference type="Gene3D" id="3.50.50.60">
    <property type="entry name" value="FAD/NAD(P)-binding domain"/>
    <property type="match status" value="1"/>
</dbReference>
<dbReference type="InterPro" id="IPR036188">
    <property type="entry name" value="FAD/NAD-bd_sf"/>
</dbReference>
<comment type="caution">
    <text evidence="3">The sequence shown here is derived from an EMBL/GenBank/DDBJ whole genome shotgun (WGS) entry which is preliminary data.</text>
</comment>
<protein>
    <submittedName>
        <fullName evidence="3">FAD-NAD(P)-binding protein</fullName>
    </submittedName>
</protein>
<dbReference type="EMBL" id="JACYNN010000017">
    <property type="protein sequence ID" value="MBD8108350.1"/>
    <property type="molecule type" value="Genomic_DNA"/>
</dbReference>
<name>A0A4U3FBZ1_9GAMM</name>
<reference evidence="2 5" key="2">
    <citation type="journal article" date="2020" name="FEMS Microbiol. Ecol.">
        <title>Temporal dynamics of bacterial communities during seed development and maturation.</title>
        <authorList>
            <person name="Chesneau G."/>
            <person name="Torres-Cortes G."/>
            <person name="Briand M."/>
            <person name="Darrasse A."/>
            <person name="Preveaux A."/>
            <person name="Marais C."/>
            <person name="Jacques M.A."/>
            <person name="Shade A."/>
            <person name="Barret M."/>
        </authorList>
    </citation>
    <scope>NUCLEOTIDE SEQUENCE [LARGE SCALE GENOMIC DNA]</scope>
    <source>
        <strain evidence="2 5">CFBP13732</strain>
    </source>
</reference>
<dbReference type="InterPro" id="IPR038732">
    <property type="entry name" value="HpyO/CreE_NAD-binding"/>
</dbReference>
<dbReference type="InterPro" id="IPR052189">
    <property type="entry name" value="L-asp_N-monooxygenase_NS-form"/>
</dbReference>
<reference evidence="3 4" key="1">
    <citation type="journal article" date="2019" name="Sci. Rep.">
        <title>Differences in resource use lead to coexistence of seed-transmitted microbial populations.</title>
        <authorList>
            <person name="Torres-Cortes G."/>
            <person name="Garcia B.J."/>
            <person name="Compant S."/>
            <person name="Rezki S."/>
            <person name="Jones P."/>
            <person name="Preveaux A."/>
            <person name="Briand M."/>
            <person name="Roulet A."/>
            <person name="Bouchez O."/>
            <person name="Jacobson D."/>
            <person name="Barret M."/>
        </authorList>
    </citation>
    <scope>NUCLEOTIDE SEQUENCE [LARGE SCALE GENOMIC DNA]</scope>
    <source>
        <strain evidence="3 4">CFBP13511</strain>
    </source>
</reference>
<evidence type="ECO:0000313" key="5">
    <source>
        <dbReference type="Proteomes" id="UP000661012"/>
    </source>
</evidence>
<dbReference type="Proteomes" id="UP000306393">
    <property type="component" value="Unassembled WGS sequence"/>
</dbReference>
<keyword evidence="5" id="KW-1185">Reference proteome</keyword>
<dbReference type="AlphaFoldDB" id="A0A4U3FBZ1"/>
<dbReference type="RefSeq" id="WP_137269277.1">
    <property type="nucleotide sequence ID" value="NZ_JACYNM010000017.1"/>
</dbReference>
<sequence length="537" mass="59207">MKKVAIIGAGPTGIYTLYSLLKQAVPLSVTVYEQADEAGVGMPYSDEENSRMMLANIASIEIPPLFMTYLDWLRTQSDSALTRYGVNPDTLHVRQFLPRILLGEYFRAQFLAIVAAAREQGFEVKVLERCPVTDLQAIPEGVRIWVGEQASPEQFDLAVVATGHVWPDNSEATRTFFPSPWSGLMDAAIPACHIGIMGASLSGIDAAMAVAVQHGDFAEPEGGKTTFTLNKGSEALKMVLMSRSGILPEADFYCPIPYEPLTVVTPDAIKQAVAAGSTGLLDRIFGLMVAEIEAADPDWSQAIALRSLDADSFADAWFAVRHQHHPFQWAQANLEEVERNKRDRRTVAWRYALLRLHEAVEEVVPHLDEQDASRFSRGLARVFIDNYAAIPSESVRRLLALRERGIISIRALGEDYQLSVTGDKTAILTAGKTVTFDVFIDARGQKSMKTKDLPFPRLRVQLESCGDEIPEVGDDYTLLSPESARGRIAFAALPWLMHDRPFVQGITASAEIGEAIARAVCTPSTRTRKRLMPTESE</sequence>
<accession>A0A4U3FBZ1</accession>
<organism evidence="3 4">
    <name type="scientific">Erwinia persicina</name>
    <dbReference type="NCBI Taxonomy" id="55211"/>
    <lineage>
        <taxon>Bacteria</taxon>
        <taxon>Pseudomonadati</taxon>
        <taxon>Pseudomonadota</taxon>
        <taxon>Gammaproteobacteria</taxon>
        <taxon>Enterobacterales</taxon>
        <taxon>Erwiniaceae</taxon>
        <taxon>Erwinia</taxon>
    </lineage>
</organism>
<dbReference type="PANTHER" id="PTHR40254:SF1">
    <property type="entry name" value="BLR0577 PROTEIN"/>
    <property type="match status" value="1"/>
</dbReference>
<dbReference type="NCBIfam" id="NF007381">
    <property type="entry name" value="PRK09897.1"/>
    <property type="match status" value="1"/>
</dbReference>
<gene>
    <name evidence="3" type="ORF">EpCFBP13511_11780</name>
    <name evidence="2" type="ORF">IFT93_18325</name>
</gene>
<evidence type="ECO:0000259" key="1">
    <source>
        <dbReference type="Pfam" id="PF13454"/>
    </source>
</evidence>
<proteinExistence type="predicted"/>
<dbReference type="PRINTS" id="PR00419">
    <property type="entry name" value="ADXRDTASE"/>
</dbReference>
<dbReference type="OrthoDB" id="6309046at2"/>
<dbReference type="Proteomes" id="UP000661012">
    <property type="component" value="Unassembled WGS sequence"/>
</dbReference>
<dbReference type="PANTHER" id="PTHR40254">
    <property type="entry name" value="BLR0577 PROTEIN"/>
    <property type="match status" value="1"/>
</dbReference>
<evidence type="ECO:0000313" key="2">
    <source>
        <dbReference type="EMBL" id="MBD8108350.1"/>
    </source>
</evidence>
<dbReference type="SUPFAM" id="SSF51905">
    <property type="entry name" value="FAD/NAD(P)-binding domain"/>
    <property type="match status" value="1"/>
</dbReference>
<feature type="domain" description="FAD-dependent urate hydroxylase HpyO/Asp monooxygenase CreE-like FAD/NAD(P)-binding" evidence="1">
    <location>
        <begin position="5"/>
        <end position="164"/>
    </location>
</feature>
<evidence type="ECO:0000313" key="4">
    <source>
        <dbReference type="Proteomes" id="UP000306393"/>
    </source>
</evidence>
<dbReference type="STRING" id="1219360.GCA_001571305_00099"/>
<dbReference type="Pfam" id="PF13454">
    <property type="entry name" value="NAD_binding_9"/>
    <property type="match status" value="1"/>
</dbReference>
<dbReference type="EMBL" id="QGAC01000010">
    <property type="protein sequence ID" value="TKJ89959.1"/>
    <property type="molecule type" value="Genomic_DNA"/>
</dbReference>
<evidence type="ECO:0000313" key="3">
    <source>
        <dbReference type="EMBL" id="TKJ89959.1"/>
    </source>
</evidence>